<keyword evidence="1 2" id="KW-0175">Coiled coil</keyword>
<dbReference type="GO" id="GO:0072699">
    <property type="term" value="P:protein localization to cortical microtubule cytoskeleton"/>
    <property type="evidence" value="ECO:0007669"/>
    <property type="project" value="TreeGrafter"/>
</dbReference>
<accession>A0A834FXC4</accession>
<evidence type="ECO:0000256" key="2">
    <source>
        <dbReference type="SAM" id="Coils"/>
    </source>
</evidence>
<evidence type="ECO:0000256" key="3">
    <source>
        <dbReference type="SAM" id="MobiDB-lite"/>
    </source>
</evidence>
<proteinExistence type="predicted"/>
<feature type="region of interest" description="Disordered" evidence="3">
    <location>
        <begin position="202"/>
        <end position="224"/>
    </location>
</feature>
<dbReference type="OrthoDB" id="1922539at2759"/>
<feature type="coiled-coil region" evidence="2">
    <location>
        <begin position="39"/>
        <end position="80"/>
    </location>
</feature>
<evidence type="ECO:0000256" key="1">
    <source>
        <dbReference type="ARBA" id="ARBA00023054"/>
    </source>
</evidence>
<gene>
    <name evidence="4" type="ORF">RHSIM_Rhsim13G0067600</name>
</gene>
<dbReference type="Proteomes" id="UP000626092">
    <property type="component" value="Unassembled WGS sequence"/>
</dbReference>
<dbReference type="EMBL" id="WJXA01000013">
    <property type="protein sequence ID" value="KAF7119375.1"/>
    <property type="molecule type" value="Genomic_DNA"/>
</dbReference>
<comment type="caution">
    <text evidence="4">The sequence shown here is derived from an EMBL/GenBank/DDBJ whole genome shotgun (WGS) entry which is preliminary data.</text>
</comment>
<dbReference type="InterPro" id="IPR040265">
    <property type="entry name" value="CHUP1/IPGA1-like"/>
</dbReference>
<evidence type="ECO:0008006" key="6">
    <source>
        <dbReference type="Google" id="ProtNLM"/>
    </source>
</evidence>
<feature type="compositionally biased region" description="Polar residues" evidence="3">
    <location>
        <begin position="209"/>
        <end position="220"/>
    </location>
</feature>
<feature type="region of interest" description="Disordered" evidence="3">
    <location>
        <begin position="108"/>
        <end position="184"/>
    </location>
</feature>
<dbReference type="GO" id="GO:0055028">
    <property type="term" value="C:cortical microtubule"/>
    <property type="evidence" value="ECO:0007669"/>
    <property type="project" value="TreeGrafter"/>
</dbReference>
<dbReference type="PANTHER" id="PTHR31342:SF48">
    <property type="entry name" value="CHUP1-LIKE PROTEIN"/>
    <property type="match status" value="1"/>
</dbReference>
<name>A0A834FXC4_RHOSS</name>
<reference evidence="4" key="1">
    <citation type="submission" date="2019-11" db="EMBL/GenBank/DDBJ databases">
        <authorList>
            <person name="Liu Y."/>
            <person name="Hou J."/>
            <person name="Li T.-Q."/>
            <person name="Guan C.-H."/>
            <person name="Wu X."/>
            <person name="Wu H.-Z."/>
            <person name="Ling F."/>
            <person name="Zhang R."/>
            <person name="Shi X.-G."/>
            <person name="Ren J.-P."/>
            <person name="Chen E.-F."/>
            <person name="Sun J.-M."/>
        </authorList>
    </citation>
    <scope>NUCLEOTIDE SEQUENCE</scope>
    <source>
        <strain evidence="4">Adult_tree_wgs_1</strain>
        <tissue evidence="4">Leaves</tissue>
    </source>
</reference>
<feature type="compositionally biased region" description="Pro residues" evidence="3">
    <location>
        <begin position="168"/>
        <end position="178"/>
    </location>
</feature>
<dbReference type="AlphaFoldDB" id="A0A834FXC4"/>
<keyword evidence="5" id="KW-1185">Reference proteome</keyword>
<sequence>MHRRENQTVHLHPISSCNLSTGIRAGNKKMPVDDDDSRMAFLRNELEAALAMNNLLEKENVELKQEVSRLKAQVSALKAHDNERKSILWKKLQNSMDGISTERFQEKATVQSDIAAKSRAVESSKPAEGYLESAAEKEKPRRVPQPPPPRPTTSAPSHKVNEYKVPSPTAPPPPPPLPRNLLVPSKAVRRVPEVMEFYRSLMKRDAQKDSTTSPRGTSPAINPRNMIGEIENRSTHLLAIKSDVETQGEFVDSLARAVETAAFTDMSEVEAFVKWLDGELSCLVDERAVLKHFSQWPERKADAMREAAFSYRDLKNLESEVSSFKDNPKQILTQSLRRMQALQDRQAYTSNGYNKLLIHLNRTHYILNLIMCRLETSVNNFERIREGTGKRYKEFRIPCEWMLDTGLIGQMKLSSLTLAKAFMRRVTKELQYKEYEEDLLFQGVRFAFRIHQFAGGFDAETKHAFDELRKVGTCQQKP</sequence>
<dbReference type="PANTHER" id="PTHR31342">
    <property type="entry name" value="PROTEIN CHUP1, CHLOROPLASTIC"/>
    <property type="match status" value="1"/>
</dbReference>
<protein>
    <recommendedName>
        <fullName evidence="6">Protein CHUP1, chloroplastic</fullName>
    </recommendedName>
</protein>
<evidence type="ECO:0000313" key="5">
    <source>
        <dbReference type="Proteomes" id="UP000626092"/>
    </source>
</evidence>
<evidence type="ECO:0000313" key="4">
    <source>
        <dbReference type="EMBL" id="KAF7119375.1"/>
    </source>
</evidence>
<organism evidence="4 5">
    <name type="scientific">Rhododendron simsii</name>
    <name type="common">Sims's rhododendron</name>
    <dbReference type="NCBI Taxonomy" id="118357"/>
    <lineage>
        <taxon>Eukaryota</taxon>
        <taxon>Viridiplantae</taxon>
        <taxon>Streptophyta</taxon>
        <taxon>Embryophyta</taxon>
        <taxon>Tracheophyta</taxon>
        <taxon>Spermatophyta</taxon>
        <taxon>Magnoliopsida</taxon>
        <taxon>eudicotyledons</taxon>
        <taxon>Gunneridae</taxon>
        <taxon>Pentapetalae</taxon>
        <taxon>asterids</taxon>
        <taxon>Ericales</taxon>
        <taxon>Ericaceae</taxon>
        <taxon>Ericoideae</taxon>
        <taxon>Rhodoreae</taxon>
        <taxon>Rhododendron</taxon>
    </lineage>
</organism>